<dbReference type="SUPFAM" id="SSF56954">
    <property type="entry name" value="Outer membrane efflux proteins (OEP)"/>
    <property type="match status" value="1"/>
</dbReference>
<gene>
    <name evidence="8" type="ORF">D2U88_17645</name>
    <name evidence="9" type="ORF">FQ019_17440</name>
</gene>
<dbReference type="AlphaFoldDB" id="A0A418N511"/>
<dbReference type="InterPro" id="IPR051906">
    <property type="entry name" value="TolC-like"/>
</dbReference>
<name>A0A418N511_9FLAO</name>
<proteinExistence type="inferred from homology"/>
<evidence type="ECO:0000313" key="8">
    <source>
        <dbReference type="EMBL" id="RIV68984.1"/>
    </source>
</evidence>
<dbReference type="Proteomes" id="UP000284189">
    <property type="component" value="Unassembled WGS sequence"/>
</dbReference>
<protein>
    <submittedName>
        <fullName evidence="8">TolC family protein</fullName>
    </submittedName>
</protein>
<dbReference type="GO" id="GO:0009279">
    <property type="term" value="C:cell outer membrane"/>
    <property type="evidence" value="ECO:0007669"/>
    <property type="project" value="UniProtKB-SubCell"/>
</dbReference>
<evidence type="ECO:0000256" key="5">
    <source>
        <dbReference type="ARBA" id="ARBA00022692"/>
    </source>
</evidence>
<evidence type="ECO:0000256" key="4">
    <source>
        <dbReference type="ARBA" id="ARBA00022452"/>
    </source>
</evidence>
<evidence type="ECO:0000313" key="10">
    <source>
        <dbReference type="Proteomes" id="UP000284189"/>
    </source>
</evidence>
<keyword evidence="6" id="KW-0472">Membrane</keyword>
<reference evidence="9 11" key="2">
    <citation type="submission" date="2019-07" db="EMBL/GenBank/DDBJ databases">
        <title>Draft genome of two Muricauda strains isolated from deep sea.</title>
        <authorList>
            <person name="Sun C."/>
        </authorList>
    </citation>
    <scope>NUCLEOTIDE SEQUENCE [LARGE SCALE GENOMIC DNA]</scope>
    <source>
        <strain evidence="9 11">NH166</strain>
    </source>
</reference>
<sequence length="791" mass="88494">MKIVKEDNQLFMKKKPLFFLFILVCIGQLTAQNRNYNIGILVDESSEELLPLLTQLKSQIQAVVGEDATISFPDESYLVNNYNLQKAEQNYQRLLNNNTDIILAYGAVNNIVINEQKEYKKPTILFGSVNQDMLDVDLSKATSGISNFTYIIDSQSFKEDLSILKDLTGFKNVGIVVEEQLMSVIPLTETLDRELNGLDASYKLIGYKTIADITSQLQGIDAVYLAGGFFLSTDEIKSLAKTLIAEKIPSFTSTSSIDVQNGLLATNQNADTAEQFFRRVALNVEAYISGKDLSELPVYIEYPQRLTINYNTANATNVPIKYSLIDSTDFVGTLINTFADKKYNLVELINDVLNENLSLEANERDVNLSEQDLKTAKNNYLPNITADITGNHVDPEIAKLSFGQNPEFSTNGNVTLRQTVFSEEANANIGIQKELLKAQQENFNSTQLDAIFNASNVYFNTLILKSNAYIQLRNLNLTKRNLQIAKQNFEAGASGKSDMLRFKSEMAQNTQAMIEAINMLEQGFIAINQLTNTPLNTKIDVENVELGKGVFEQSRYDELTELLDNPKLHELFTDFLVEEAMKNAPELKALDHNLNATERQVKFYGAGRFLPTVAVQGGYNYNFNRSGAGSDLSIGSFPDGYYNIGASISLPIFNQNNNNVNKQTALIQKDQLDISKNNLQLNIEANIRNGVLNLINQISNIELSKVAEEAAQEGLELTQTSYSTGAVTVIQLIDAQNNYLNAQLASTNAVYNFLLNALQLERYLGFYFLLSTDAENENFKKRFFEYVDSKN</sequence>
<dbReference type="GO" id="GO:0015288">
    <property type="term" value="F:porin activity"/>
    <property type="evidence" value="ECO:0007669"/>
    <property type="project" value="TreeGrafter"/>
</dbReference>
<evidence type="ECO:0000256" key="2">
    <source>
        <dbReference type="ARBA" id="ARBA00007613"/>
    </source>
</evidence>
<evidence type="ECO:0000256" key="3">
    <source>
        <dbReference type="ARBA" id="ARBA00022448"/>
    </source>
</evidence>
<keyword evidence="5" id="KW-0812">Transmembrane</keyword>
<evidence type="ECO:0000313" key="11">
    <source>
        <dbReference type="Proteomes" id="UP000321528"/>
    </source>
</evidence>
<dbReference type="GO" id="GO:0015562">
    <property type="term" value="F:efflux transmembrane transporter activity"/>
    <property type="evidence" value="ECO:0007669"/>
    <property type="project" value="InterPro"/>
</dbReference>
<keyword evidence="4" id="KW-1134">Transmembrane beta strand</keyword>
<dbReference type="EMBL" id="VNWL01000029">
    <property type="protein sequence ID" value="TXK00693.1"/>
    <property type="molecule type" value="Genomic_DNA"/>
</dbReference>
<dbReference type="Pfam" id="PF02321">
    <property type="entry name" value="OEP"/>
    <property type="match status" value="2"/>
</dbReference>
<dbReference type="InterPro" id="IPR003423">
    <property type="entry name" value="OMP_efflux"/>
</dbReference>
<dbReference type="OrthoDB" id="9771205at2"/>
<dbReference type="Gene3D" id="1.20.1600.10">
    <property type="entry name" value="Outer membrane efflux proteins (OEP)"/>
    <property type="match status" value="1"/>
</dbReference>
<dbReference type="PANTHER" id="PTHR30026:SF20">
    <property type="entry name" value="OUTER MEMBRANE PROTEIN TOLC"/>
    <property type="match status" value="1"/>
</dbReference>
<evidence type="ECO:0000256" key="1">
    <source>
        <dbReference type="ARBA" id="ARBA00004442"/>
    </source>
</evidence>
<comment type="caution">
    <text evidence="8">The sequence shown here is derived from an EMBL/GenBank/DDBJ whole genome shotgun (WGS) entry which is preliminary data.</text>
</comment>
<accession>A0A418N511</accession>
<dbReference type="EMBL" id="QXFJ01000030">
    <property type="protein sequence ID" value="RIV68984.1"/>
    <property type="molecule type" value="Genomic_DNA"/>
</dbReference>
<dbReference type="GO" id="GO:1990281">
    <property type="term" value="C:efflux pump complex"/>
    <property type="evidence" value="ECO:0007669"/>
    <property type="project" value="TreeGrafter"/>
</dbReference>
<keyword evidence="3" id="KW-0813">Transport</keyword>
<evidence type="ECO:0000313" key="9">
    <source>
        <dbReference type="EMBL" id="TXK00693.1"/>
    </source>
</evidence>
<reference evidence="8 10" key="1">
    <citation type="submission" date="2018-08" db="EMBL/GenBank/DDBJ databases">
        <title>Proposal of Muricauda 72 sp.nov. and Muricauda NH166 sp.nov., isolated from seawater.</title>
        <authorList>
            <person name="Cheng H."/>
            <person name="Wu Y.-H."/>
            <person name="Guo L.-L."/>
            <person name="Xu X.-W."/>
        </authorList>
    </citation>
    <scope>NUCLEOTIDE SEQUENCE [LARGE SCALE GENOMIC DNA]</scope>
    <source>
        <strain evidence="8 10">NH166</strain>
    </source>
</reference>
<dbReference type="PANTHER" id="PTHR30026">
    <property type="entry name" value="OUTER MEMBRANE PROTEIN TOLC"/>
    <property type="match status" value="1"/>
</dbReference>
<evidence type="ECO:0000256" key="6">
    <source>
        <dbReference type="ARBA" id="ARBA00023136"/>
    </source>
</evidence>
<evidence type="ECO:0000256" key="7">
    <source>
        <dbReference type="ARBA" id="ARBA00023237"/>
    </source>
</evidence>
<keyword evidence="7" id="KW-0998">Cell outer membrane</keyword>
<dbReference type="Gene3D" id="3.40.50.2300">
    <property type="match status" value="2"/>
</dbReference>
<keyword evidence="11" id="KW-1185">Reference proteome</keyword>
<organism evidence="8 10">
    <name type="scientific">Flagellimonas aequoris</name>
    <dbReference type="NCBI Taxonomy" id="2306997"/>
    <lineage>
        <taxon>Bacteria</taxon>
        <taxon>Pseudomonadati</taxon>
        <taxon>Bacteroidota</taxon>
        <taxon>Flavobacteriia</taxon>
        <taxon>Flavobacteriales</taxon>
        <taxon>Flavobacteriaceae</taxon>
        <taxon>Flagellimonas</taxon>
    </lineage>
</organism>
<comment type="subcellular location">
    <subcellularLocation>
        <location evidence="1">Cell outer membrane</location>
    </subcellularLocation>
</comment>
<comment type="similarity">
    <text evidence="2">Belongs to the outer membrane factor (OMF) (TC 1.B.17) family.</text>
</comment>
<dbReference type="Proteomes" id="UP000321528">
    <property type="component" value="Unassembled WGS sequence"/>
</dbReference>
<dbReference type="RefSeq" id="WP_119641802.1">
    <property type="nucleotide sequence ID" value="NZ_QXFJ01000030.1"/>
</dbReference>